<accession>A0A1E5XJI6</accession>
<dbReference type="PANTHER" id="PTHR30055">
    <property type="entry name" value="HTH-TYPE TRANSCRIPTIONAL REGULATOR RUTR"/>
    <property type="match status" value="1"/>
</dbReference>
<evidence type="ECO:0000256" key="3">
    <source>
        <dbReference type="ARBA" id="ARBA00023163"/>
    </source>
</evidence>
<dbReference type="GO" id="GO:0003700">
    <property type="term" value="F:DNA-binding transcription factor activity"/>
    <property type="evidence" value="ECO:0007669"/>
    <property type="project" value="TreeGrafter"/>
</dbReference>
<organism evidence="6 7">
    <name type="scientific">Devosia insulae DS-56</name>
    <dbReference type="NCBI Taxonomy" id="1116389"/>
    <lineage>
        <taxon>Bacteria</taxon>
        <taxon>Pseudomonadati</taxon>
        <taxon>Pseudomonadota</taxon>
        <taxon>Alphaproteobacteria</taxon>
        <taxon>Hyphomicrobiales</taxon>
        <taxon>Devosiaceae</taxon>
        <taxon>Devosia</taxon>
    </lineage>
</organism>
<dbReference type="PANTHER" id="PTHR30055:SF234">
    <property type="entry name" value="HTH-TYPE TRANSCRIPTIONAL REGULATOR BETI"/>
    <property type="match status" value="1"/>
</dbReference>
<dbReference type="SUPFAM" id="SSF46689">
    <property type="entry name" value="Homeodomain-like"/>
    <property type="match status" value="1"/>
</dbReference>
<keyword evidence="2 4" id="KW-0238">DNA-binding</keyword>
<name>A0A1E5XJI6_9HYPH</name>
<evidence type="ECO:0000256" key="4">
    <source>
        <dbReference type="PROSITE-ProRule" id="PRU00335"/>
    </source>
</evidence>
<reference evidence="6 7" key="1">
    <citation type="journal article" date="2015" name="Genome Announc.">
        <title>Genome Assemblies of Three Soil-Associated Devosia species: D. insulae, D. limi, and D. soli.</title>
        <authorList>
            <person name="Hassan Y.I."/>
            <person name="Lepp D."/>
            <person name="Zhou T."/>
        </authorList>
    </citation>
    <scope>NUCLEOTIDE SEQUENCE [LARGE SCALE GENOMIC DNA]</scope>
    <source>
        <strain evidence="6 7">DS-56</strain>
    </source>
</reference>
<dbReference type="Gene3D" id="1.10.10.60">
    <property type="entry name" value="Homeodomain-like"/>
    <property type="match status" value="1"/>
</dbReference>
<evidence type="ECO:0000313" key="6">
    <source>
        <dbReference type="EMBL" id="OEO28694.1"/>
    </source>
</evidence>
<protein>
    <recommendedName>
        <fullName evidence="5">HTH tetR-type domain-containing protein</fullName>
    </recommendedName>
</protein>
<sequence>MTLTSSAPKRENTDDRRRAIASAARQLIAEKGFEGLRTRDIAARVGINVATLHYHVPTKEALIGLVAGAMREDFRAQSLVRPRAHLSPSERLEHEFYDFQEMFYEQRDTLAVMSELMERARRDEVIHTAMRPILLKWHQMVAAIFVDGVADGSFRADLDPEAASSMFIGALVGFGRGPDTSPQYFERLCAELRRAVRVQTPTRN</sequence>
<gene>
    <name evidence="6" type="ORF">VW23_003450</name>
</gene>
<evidence type="ECO:0000256" key="1">
    <source>
        <dbReference type="ARBA" id="ARBA00023015"/>
    </source>
</evidence>
<keyword evidence="1" id="KW-0805">Transcription regulation</keyword>
<dbReference type="SUPFAM" id="SSF48498">
    <property type="entry name" value="Tetracyclin repressor-like, C-terminal domain"/>
    <property type="match status" value="1"/>
</dbReference>
<dbReference type="EMBL" id="LAJE02000362">
    <property type="protein sequence ID" value="OEO28694.1"/>
    <property type="molecule type" value="Genomic_DNA"/>
</dbReference>
<dbReference type="RefSeq" id="WP_069911996.1">
    <property type="nucleotide sequence ID" value="NZ_LAJE02000362.1"/>
</dbReference>
<keyword evidence="3" id="KW-0804">Transcription</keyword>
<dbReference type="Proteomes" id="UP000095463">
    <property type="component" value="Unassembled WGS sequence"/>
</dbReference>
<evidence type="ECO:0000259" key="5">
    <source>
        <dbReference type="PROSITE" id="PS50977"/>
    </source>
</evidence>
<comment type="caution">
    <text evidence="6">The sequence shown here is derived from an EMBL/GenBank/DDBJ whole genome shotgun (WGS) entry which is preliminary data.</text>
</comment>
<dbReference type="PRINTS" id="PR00455">
    <property type="entry name" value="HTHTETR"/>
</dbReference>
<keyword evidence="7" id="KW-1185">Reference proteome</keyword>
<dbReference type="Pfam" id="PF00440">
    <property type="entry name" value="TetR_N"/>
    <property type="match status" value="1"/>
</dbReference>
<dbReference type="Gene3D" id="1.10.357.10">
    <property type="entry name" value="Tetracycline Repressor, domain 2"/>
    <property type="match status" value="1"/>
</dbReference>
<evidence type="ECO:0000256" key="2">
    <source>
        <dbReference type="ARBA" id="ARBA00023125"/>
    </source>
</evidence>
<feature type="DNA-binding region" description="H-T-H motif" evidence="4">
    <location>
        <begin position="37"/>
        <end position="56"/>
    </location>
</feature>
<proteinExistence type="predicted"/>
<dbReference type="PROSITE" id="PS50977">
    <property type="entry name" value="HTH_TETR_2"/>
    <property type="match status" value="1"/>
</dbReference>
<dbReference type="InterPro" id="IPR036271">
    <property type="entry name" value="Tet_transcr_reg_TetR-rel_C_sf"/>
</dbReference>
<dbReference type="InterPro" id="IPR050109">
    <property type="entry name" value="HTH-type_TetR-like_transc_reg"/>
</dbReference>
<feature type="domain" description="HTH tetR-type" evidence="5">
    <location>
        <begin position="14"/>
        <end position="74"/>
    </location>
</feature>
<dbReference type="AlphaFoldDB" id="A0A1E5XJI6"/>
<dbReference type="GO" id="GO:0000976">
    <property type="term" value="F:transcription cis-regulatory region binding"/>
    <property type="evidence" value="ECO:0007669"/>
    <property type="project" value="TreeGrafter"/>
</dbReference>
<evidence type="ECO:0000313" key="7">
    <source>
        <dbReference type="Proteomes" id="UP000095463"/>
    </source>
</evidence>
<dbReference type="InterPro" id="IPR009057">
    <property type="entry name" value="Homeodomain-like_sf"/>
</dbReference>
<dbReference type="InterPro" id="IPR001647">
    <property type="entry name" value="HTH_TetR"/>
</dbReference>